<reference evidence="2 4" key="2">
    <citation type="journal article" date="2013" name="Nature">
        <title>Insights into bilaterian evolution from three spiralian genomes.</title>
        <authorList>
            <person name="Simakov O."/>
            <person name="Marletaz F."/>
            <person name="Cho S.J."/>
            <person name="Edsinger-Gonzales E."/>
            <person name="Havlak P."/>
            <person name="Hellsten U."/>
            <person name="Kuo D.H."/>
            <person name="Larsson T."/>
            <person name="Lv J."/>
            <person name="Arendt D."/>
            <person name="Savage R."/>
            <person name="Osoegawa K."/>
            <person name="de Jong P."/>
            <person name="Grimwood J."/>
            <person name="Chapman J.A."/>
            <person name="Shapiro H."/>
            <person name="Aerts A."/>
            <person name="Otillar R.P."/>
            <person name="Terry A.Y."/>
            <person name="Boore J.L."/>
            <person name="Grigoriev I.V."/>
            <person name="Lindberg D.R."/>
            <person name="Seaver E.C."/>
            <person name="Weisblat D.A."/>
            <person name="Putnam N.H."/>
            <person name="Rokhsar D.S."/>
        </authorList>
    </citation>
    <scope>NUCLEOTIDE SEQUENCE</scope>
    <source>
        <strain evidence="2 4">I ESC-2004</strain>
    </source>
</reference>
<dbReference type="Proteomes" id="UP000014760">
    <property type="component" value="Unassembled WGS sequence"/>
</dbReference>
<name>R7UB14_CAPTE</name>
<sequence length="117" mass="13130">MKIVFVVALLASVVAALKDETGFVDFDGDDQPVYETGFPSGDKLQKKMMDLAKYGMPLKQAALQNDVRESLDDRILRGMLLRQNAQEFKTKSRQGKVMQKLFGIGRRFPGGCIRENC</sequence>
<reference evidence="4" key="1">
    <citation type="submission" date="2012-12" db="EMBL/GenBank/DDBJ databases">
        <authorList>
            <person name="Hellsten U."/>
            <person name="Grimwood J."/>
            <person name="Chapman J.A."/>
            <person name="Shapiro H."/>
            <person name="Aerts A."/>
            <person name="Otillar R.P."/>
            <person name="Terry A.Y."/>
            <person name="Boore J.L."/>
            <person name="Simakov O."/>
            <person name="Marletaz F."/>
            <person name="Cho S.-J."/>
            <person name="Edsinger-Gonzales E."/>
            <person name="Havlak P."/>
            <person name="Kuo D.-H."/>
            <person name="Larsson T."/>
            <person name="Lv J."/>
            <person name="Arendt D."/>
            <person name="Savage R."/>
            <person name="Osoegawa K."/>
            <person name="de Jong P."/>
            <person name="Lindberg D.R."/>
            <person name="Seaver E.C."/>
            <person name="Weisblat D.A."/>
            <person name="Putnam N.H."/>
            <person name="Grigoriev I.V."/>
            <person name="Rokhsar D.S."/>
        </authorList>
    </citation>
    <scope>NUCLEOTIDE SEQUENCE</scope>
    <source>
        <strain evidence="4">I ESC-2004</strain>
    </source>
</reference>
<dbReference type="EMBL" id="KB306032">
    <property type="protein sequence ID" value="ELU00432.1"/>
    <property type="molecule type" value="Genomic_DNA"/>
</dbReference>
<evidence type="ECO:0000313" key="3">
    <source>
        <dbReference type="EnsemblMetazoa" id="CapteP190906"/>
    </source>
</evidence>
<dbReference type="EMBL" id="AMQN01009718">
    <property type="status" value="NOT_ANNOTATED_CDS"/>
    <property type="molecule type" value="Genomic_DNA"/>
</dbReference>
<gene>
    <name evidence="2" type="ORF">CAPTEDRAFT_190906</name>
</gene>
<organism evidence="2">
    <name type="scientific">Capitella teleta</name>
    <name type="common">Polychaete worm</name>
    <dbReference type="NCBI Taxonomy" id="283909"/>
    <lineage>
        <taxon>Eukaryota</taxon>
        <taxon>Metazoa</taxon>
        <taxon>Spiralia</taxon>
        <taxon>Lophotrochozoa</taxon>
        <taxon>Annelida</taxon>
        <taxon>Polychaeta</taxon>
        <taxon>Sedentaria</taxon>
        <taxon>Scolecida</taxon>
        <taxon>Capitellidae</taxon>
        <taxon>Capitella</taxon>
    </lineage>
</organism>
<dbReference type="EnsemblMetazoa" id="CapteT190906">
    <property type="protein sequence ID" value="CapteP190906"/>
    <property type="gene ID" value="CapteG190906"/>
</dbReference>
<keyword evidence="1" id="KW-0732">Signal</keyword>
<evidence type="ECO:0000313" key="2">
    <source>
        <dbReference type="EMBL" id="ELU00432.1"/>
    </source>
</evidence>
<feature type="signal peptide" evidence="1">
    <location>
        <begin position="1"/>
        <end position="16"/>
    </location>
</feature>
<accession>R7UB14</accession>
<dbReference type="AlphaFoldDB" id="R7UB14"/>
<keyword evidence="4" id="KW-1185">Reference proteome</keyword>
<evidence type="ECO:0000313" key="4">
    <source>
        <dbReference type="Proteomes" id="UP000014760"/>
    </source>
</evidence>
<evidence type="ECO:0000256" key="1">
    <source>
        <dbReference type="SAM" id="SignalP"/>
    </source>
</evidence>
<feature type="chain" id="PRO_5008787824" evidence="1">
    <location>
        <begin position="17"/>
        <end position="117"/>
    </location>
</feature>
<dbReference type="HOGENOM" id="CLU_2087094_0_0_1"/>
<protein>
    <submittedName>
        <fullName evidence="2 3">Uncharacterized protein</fullName>
    </submittedName>
</protein>
<proteinExistence type="predicted"/>
<reference evidence="3" key="3">
    <citation type="submission" date="2015-06" db="UniProtKB">
        <authorList>
            <consortium name="EnsemblMetazoa"/>
        </authorList>
    </citation>
    <scope>IDENTIFICATION</scope>
</reference>